<reference evidence="1" key="1">
    <citation type="submission" date="2021-01" db="EMBL/GenBank/DDBJ databases">
        <authorList>
            <person name="Kaushik A."/>
        </authorList>
    </citation>
    <scope>NUCLEOTIDE SEQUENCE</scope>
    <source>
        <strain evidence="1">AG2-2IIIB</strain>
    </source>
</reference>
<dbReference type="Proteomes" id="UP000663843">
    <property type="component" value="Unassembled WGS sequence"/>
</dbReference>
<gene>
    <name evidence="1" type="ORF">RDB_LOCUS42906</name>
</gene>
<comment type="caution">
    <text evidence="1">The sequence shown here is derived from an EMBL/GenBank/DDBJ whole genome shotgun (WGS) entry which is preliminary data.</text>
</comment>
<dbReference type="AlphaFoldDB" id="A0A8H2WVW2"/>
<accession>A0A8H2WVW2</accession>
<dbReference type="EMBL" id="CAJMWT010001568">
    <property type="protein sequence ID" value="CAE6409822.1"/>
    <property type="molecule type" value="Genomic_DNA"/>
</dbReference>
<evidence type="ECO:0000313" key="2">
    <source>
        <dbReference type="Proteomes" id="UP000663843"/>
    </source>
</evidence>
<protein>
    <submittedName>
        <fullName evidence="1">Uncharacterized protein</fullName>
    </submittedName>
</protein>
<proteinExistence type="predicted"/>
<organism evidence="1 2">
    <name type="scientific">Rhizoctonia solani</name>
    <dbReference type="NCBI Taxonomy" id="456999"/>
    <lineage>
        <taxon>Eukaryota</taxon>
        <taxon>Fungi</taxon>
        <taxon>Dikarya</taxon>
        <taxon>Basidiomycota</taxon>
        <taxon>Agaricomycotina</taxon>
        <taxon>Agaricomycetes</taxon>
        <taxon>Cantharellales</taxon>
        <taxon>Ceratobasidiaceae</taxon>
        <taxon>Rhizoctonia</taxon>
    </lineage>
</organism>
<name>A0A8H2WVW2_9AGAM</name>
<dbReference type="InterPro" id="IPR041078">
    <property type="entry name" value="Plavaka"/>
</dbReference>
<sequence length="200" mass="23450">MSQYRLRSYGYAMVEEDRNAGWVLAYEDPEVSAARGRGKLWPGDLLREKELFELAEWIANRKGTDYDRRQYFKFKAHRGNLPFKNLDEMYHAIDNFEHGPEYKHFTFEMEAPHGADVQHVYSQNPVDAIEGLIGEPEWKDQMSYAPRKEWVLTADGQKRWVFDEMASGDYWARLQAHIIKSEEASQGSTSYPLFCIDRPD</sequence>
<dbReference type="Pfam" id="PF18759">
    <property type="entry name" value="Plavaka"/>
    <property type="match status" value="1"/>
</dbReference>
<evidence type="ECO:0000313" key="1">
    <source>
        <dbReference type="EMBL" id="CAE6409822.1"/>
    </source>
</evidence>
<dbReference type="OrthoDB" id="1668230at2759"/>